<dbReference type="Gene3D" id="3.40.50.360">
    <property type="match status" value="1"/>
</dbReference>
<dbReference type="OrthoDB" id="9813995at2"/>
<dbReference type="PANTHER" id="PTHR43122">
    <property type="entry name" value="FERREDOXIN SUBUNIT OF PYRUVATE:FLAVODOXIN OXIDOREDUCTASE-RELATED"/>
    <property type="match status" value="1"/>
</dbReference>
<dbReference type="InterPro" id="IPR008254">
    <property type="entry name" value="Flavodoxin/NO_synth"/>
</dbReference>
<name>I7LH19_9CLOT</name>
<dbReference type="GO" id="GO:0016651">
    <property type="term" value="F:oxidoreductase activity, acting on NAD(P)H"/>
    <property type="evidence" value="ECO:0007669"/>
    <property type="project" value="UniProtKB-ARBA"/>
</dbReference>
<dbReference type="PANTHER" id="PTHR43122:SF1">
    <property type="entry name" value="IRON-SULFUR-BINDING PROTEIN"/>
    <property type="match status" value="1"/>
</dbReference>
<dbReference type="PROSITE" id="PS51379">
    <property type="entry name" value="4FE4S_FER_2"/>
    <property type="match status" value="2"/>
</dbReference>
<keyword evidence="1" id="KW-0479">Metal-binding</keyword>
<evidence type="ECO:0000313" key="7">
    <source>
        <dbReference type="Proteomes" id="UP000007652"/>
    </source>
</evidence>
<evidence type="ECO:0000256" key="1">
    <source>
        <dbReference type="ARBA" id="ARBA00022723"/>
    </source>
</evidence>
<keyword evidence="2" id="KW-0408">Iron</keyword>
<dbReference type="InterPro" id="IPR017900">
    <property type="entry name" value="4Fe4S_Fe_S_CS"/>
</dbReference>
<dbReference type="eggNOG" id="COG1145">
    <property type="taxonomic scope" value="Bacteria"/>
</dbReference>
<feature type="domain" description="Flavodoxin-like" evidence="4">
    <location>
        <begin position="3"/>
        <end position="144"/>
    </location>
</feature>
<dbReference type="GO" id="GO:0046872">
    <property type="term" value="F:metal ion binding"/>
    <property type="evidence" value="ECO:0007669"/>
    <property type="project" value="UniProtKB-KW"/>
</dbReference>
<accession>I7LH19</accession>
<feature type="domain" description="4Fe-4S ferredoxin-type" evidence="5">
    <location>
        <begin position="220"/>
        <end position="243"/>
    </location>
</feature>
<dbReference type="SUPFAM" id="SSF52218">
    <property type="entry name" value="Flavoproteins"/>
    <property type="match status" value="1"/>
</dbReference>
<dbReference type="RefSeq" id="WP_008908969.1">
    <property type="nucleotide sequence ID" value="NZ_CAKP01000082.1"/>
</dbReference>
<evidence type="ECO:0000313" key="6">
    <source>
        <dbReference type="EMBL" id="CCJ33705.1"/>
    </source>
</evidence>
<dbReference type="PROSITE" id="PS00198">
    <property type="entry name" value="4FE4S_FER_1"/>
    <property type="match status" value="1"/>
</dbReference>
<dbReference type="eggNOG" id="COG0716">
    <property type="taxonomic scope" value="Bacteria"/>
</dbReference>
<evidence type="ECO:0000259" key="4">
    <source>
        <dbReference type="PROSITE" id="PS50902"/>
    </source>
</evidence>
<dbReference type="Pfam" id="PF12838">
    <property type="entry name" value="Fer4_7"/>
    <property type="match status" value="1"/>
</dbReference>
<gene>
    <name evidence="6" type="ORF">CAAU_1621</name>
</gene>
<dbReference type="InterPro" id="IPR026816">
    <property type="entry name" value="Flavodoxin_dom"/>
</dbReference>
<proteinExistence type="predicted"/>
<evidence type="ECO:0000256" key="3">
    <source>
        <dbReference type="ARBA" id="ARBA00023014"/>
    </source>
</evidence>
<dbReference type="InterPro" id="IPR029039">
    <property type="entry name" value="Flavoprotein-like_sf"/>
</dbReference>
<dbReference type="Proteomes" id="UP000007652">
    <property type="component" value="Unassembled WGS sequence"/>
</dbReference>
<dbReference type="PROSITE" id="PS50902">
    <property type="entry name" value="FLAVODOXIN_LIKE"/>
    <property type="match status" value="1"/>
</dbReference>
<dbReference type="GO" id="GO:0051536">
    <property type="term" value="F:iron-sulfur cluster binding"/>
    <property type="evidence" value="ECO:0007669"/>
    <property type="project" value="UniProtKB-KW"/>
</dbReference>
<dbReference type="GO" id="GO:0010181">
    <property type="term" value="F:FMN binding"/>
    <property type="evidence" value="ECO:0007669"/>
    <property type="project" value="InterPro"/>
</dbReference>
<dbReference type="STRING" id="857293.CAAU_1621"/>
<dbReference type="NCBIfam" id="NF038196">
    <property type="entry name" value="ferrodoxin_EFR1"/>
    <property type="match status" value="1"/>
</dbReference>
<dbReference type="Pfam" id="PF12724">
    <property type="entry name" value="Flavodoxin_5"/>
    <property type="match status" value="1"/>
</dbReference>
<dbReference type="EMBL" id="CAKP01000082">
    <property type="protein sequence ID" value="CCJ33705.1"/>
    <property type="molecule type" value="Genomic_DNA"/>
</dbReference>
<dbReference type="Gene3D" id="3.30.70.20">
    <property type="match status" value="1"/>
</dbReference>
<organism evidence="6 7">
    <name type="scientific">Caloramator australicus RC3</name>
    <dbReference type="NCBI Taxonomy" id="857293"/>
    <lineage>
        <taxon>Bacteria</taxon>
        <taxon>Bacillati</taxon>
        <taxon>Bacillota</taxon>
        <taxon>Clostridia</taxon>
        <taxon>Eubacteriales</taxon>
        <taxon>Clostridiaceae</taxon>
        <taxon>Caloramator</taxon>
    </lineage>
</organism>
<reference evidence="6 7" key="1">
    <citation type="journal article" date="2011" name="J. Bacteriol.">
        <title>Draft genome sequence of Caloramator australicus strain RC3T, a thermoanaerobe from the Great Artesian Basin of Australia.</title>
        <authorList>
            <person name="Ogg C.D."/>
            <person name="Patel B.K.C."/>
        </authorList>
    </citation>
    <scope>NUCLEOTIDE SEQUENCE [LARGE SCALE GENOMIC DNA]</scope>
    <source>
        <strain evidence="6 7">RC3</strain>
    </source>
</reference>
<dbReference type="SUPFAM" id="SSF54862">
    <property type="entry name" value="4Fe-4S ferredoxins"/>
    <property type="match status" value="1"/>
</dbReference>
<evidence type="ECO:0000259" key="5">
    <source>
        <dbReference type="PROSITE" id="PS51379"/>
    </source>
</evidence>
<dbReference type="AlphaFoldDB" id="I7LH19"/>
<comment type="caution">
    <text evidence="6">The sequence shown here is derived from an EMBL/GenBank/DDBJ whole genome shotgun (WGS) entry which is preliminary data.</text>
</comment>
<keyword evidence="3" id="KW-0411">Iron-sulfur</keyword>
<dbReference type="InterPro" id="IPR017896">
    <property type="entry name" value="4Fe4S_Fe-S-bd"/>
</dbReference>
<keyword evidence="7" id="KW-1185">Reference proteome</keyword>
<dbReference type="InterPro" id="IPR047964">
    <property type="entry name" value="EFR1-like"/>
</dbReference>
<evidence type="ECO:0000256" key="2">
    <source>
        <dbReference type="ARBA" id="ARBA00023004"/>
    </source>
</evidence>
<feature type="domain" description="4Fe-4S ferredoxin-type" evidence="5">
    <location>
        <begin position="186"/>
        <end position="215"/>
    </location>
</feature>
<protein>
    <submittedName>
        <fullName evidence="6">Ferredoxin</fullName>
    </submittedName>
</protein>
<sequence>MQAAIIYFSGTGNTEYVAKLFKKHFEYGGVSCVLIDVSKKRTLNEEYDFYVFGAPIHAEVFPKIYIDWVAKNLKEDNKKCLIFSTQAANKGSGPDQLSEILIKKGYRITVQDFITMPNNYYVVAFEKPTKEEIKKAKERAEEKVKSLVQKFLKDEIYINKVSKIRLNLAKIEYKFFYRFSKGWARRNLTVDMKLCVKCLKCVKNCPTKNIKFKDNSFYFEDSCISCQKCLHTCPTNAYLYKGKKFEQYKI</sequence>